<dbReference type="Proteomes" id="UP000799441">
    <property type="component" value="Unassembled WGS sequence"/>
</dbReference>
<feature type="compositionally biased region" description="Basic and acidic residues" evidence="2">
    <location>
        <begin position="64"/>
        <end position="74"/>
    </location>
</feature>
<feature type="region of interest" description="Disordered" evidence="2">
    <location>
        <begin position="226"/>
        <end position="354"/>
    </location>
</feature>
<keyword evidence="5" id="KW-1185">Reference proteome</keyword>
<organism evidence="4 5">
    <name type="scientific">Polychaeton citri CBS 116435</name>
    <dbReference type="NCBI Taxonomy" id="1314669"/>
    <lineage>
        <taxon>Eukaryota</taxon>
        <taxon>Fungi</taxon>
        <taxon>Dikarya</taxon>
        <taxon>Ascomycota</taxon>
        <taxon>Pezizomycotina</taxon>
        <taxon>Dothideomycetes</taxon>
        <taxon>Dothideomycetidae</taxon>
        <taxon>Capnodiales</taxon>
        <taxon>Capnodiaceae</taxon>
        <taxon>Polychaeton</taxon>
    </lineage>
</organism>
<dbReference type="OrthoDB" id="5873279at2759"/>
<dbReference type="PANTHER" id="PTHR10343:SF81">
    <property type="entry name" value="CRUCIFORM DNA-RECOGNIZING PROTEIN 1-RELATED"/>
    <property type="match status" value="1"/>
</dbReference>
<feature type="compositionally biased region" description="Low complexity" evidence="2">
    <location>
        <begin position="465"/>
        <end position="477"/>
    </location>
</feature>
<protein>
    <submittedName>
        <fullName evidence="4">Carbohydrate-binding module family 48 protein</fullName>
    </submittedName>
</protein>
<feature type="compositionally biased region" description="Low complexity" evidence="2">
    <location>
        <begin position="545"/>
        <end position="557"/>
    </location>
</feature>
<comment type="caution">
    <text evidence="4">The sequence shown here is derived from an EMBL/GenBank/DDBJ whole genome shotgun (WGS) entry which is preliminary data.</text>
</comment>
<dbReference type="GO" id="GO:0005634">
    <property type="term" value="C:nucleus"/>
    <property type="evidence" value="ECO:0007669"/>
    <property type="project" value="TreeGrafter"/>
</dbReference>
<accession>A0A9P4Q6D6</accession>
<evidence type="ECO:0000256" key="2">
    <source>
        <dbReference type="SAM" id="MobiDB-lite"/>
    </source>
</evidence>
<evidence type="ECO:0000313" key="5">
    <source>
        <dbReference type="Proteomes" id="UP000799441"/>
    </source>
</evidence>
<dbReference type="AlphaFoldDB" id="A0A9P4Q6D6"/>
<dbReference type="SUPFAM" id="SSF81296">
    <property type="entry name" value="E set domains"/>
    <property type="match status" value="1"/>
</dbReference>
<name>A0A9P4Q6D6_9PEZI</name>
<feature type="compositionally biased region" description="Polar residues" evidence="2">
    <location>
        <begin position="89"/>
        <end position="107"/>
    </location>
</feature>
<feature type="compositionally biased region" description="Basic and acidic residues" evidence="2">
    <location>
        <begin position="159"/>
        <end position="168"/>
    </location>
</feature>
<reference evidence="4" key="1">
    <citation type="journal article" date="2020" name="Stud. Mycol.">
        <title>101 Dothideomycetes genomes: a test case for predicting lifestyles and emergence of pathogens.</title>
        <authorList>
            <person name="Haridas S."/>
            <person name="Albert R."/>
            <person name="Binder M."/>
            <person name="Bloem J."/>
            <person name="Labutti K."/>
            <person name="Salamov A."/>
            <person name="Andreopoulos B."/>
            <person name="Baker S."/>
            <person name="Barry K."/>
            <person name="Bills G."/>
            <person name="Bluhm B."/>
            <person name="Cannon C."/>
            <person name="Castanera R."/>
            <person name="Culley D."/>
            <person name="Daum C."/>
            <person name="Ezra D."/>
            <person name="Gonzalez J."/>
            <person name="Henrissat B."/>
            <person name="Kuo A."/>
            <person name="Liang C."/>
            <person name="Lipzen A."/>
            <person name="Lutzoni F."/>
            <person name="Magnuson J."/>
            <person name="Mondo S."/>
            <person name="Nolan M."/>
            <person name="Ohm R."/>
            <person name="Pangilinan J."/>
            <person name="Park H.-J."/>
            <person name="Ramirez L."/>
            <person name="Alfaro M."/>
            <person name="Sun H."/>
            <person name="Tritt A."/>
            <person name="Yoshinaga Y."/>
            <person name="Zwiers L.-H."/>
            <person name="Turgeon B."/>
            <person name="Goodwin S."/>
            <person name="Spatafora J."/>
            <person name="Crous P."/>
            <person name="Grigoriev I."/>
        </authorList>
    </citation>
    <scope>NUCLEOTIDE SEQUENCE</scope>
    <source>
        <strain evidence="4">CBS 116435</strain>
    </source>
</reference>
<dbReference type="Pfam" id="PF16561">
    <property type="entry name" value="AMPK1_CBM"/>
    <property type="match status" value="1"/>
</dbReference>
<gene>
    <name evidence="4" type="ORF">K431DRAFT_305348</name>
</gene>
<dbReference type="GO" id="GO:0031588">
    <property type="term" value="C:nucleotide-activated protein kinase complex"/>
    <property type="evidence" value="ECO:0007669"/>
    <property type="project" value="TreeGrafter"/>
</dbReference>
<feature type="compositionally biased region" description="Basic and acidic residues" evidence="2">
    <location>
        <begin position="423"/>
        <end position="432"/>
    </location>
</feature>
<dbReference type="GO" id="GO:0005737">
    <property type="term" value="C:cytoplasm"/>
    <property type="evidence" value="ECO:0007669"/>
    <property type="project" value="TreeGrafter"/>
</dbReference>
<dbReference type="InterPro" id="IPR050827">
    <property type="entry name" value="CRP1_MDG1_kinase"/>
</dbReference>
<dbReference type="PANTHER" id="PTHR10343">
    <property type="entry name" value="5'-AMP-ACTIVATED PROTEIN KINASE , BETA SUBUNIT"/>
    <property type="match status" value="1"/>
</dbReference>
<dbReference type="InterPro" id="IPR014756">
    <property type="entry name" value="Ig_E-set"/>
</dbReference>
<proteinExistence type="inferred from homology"/>
<feature type="region of interest" description="Disordered" evidence="2">
    <location>
        <begin position="64"/>
        <end position="109"/>
    </location>
</feature>
<dbReference type="EMBL" id="MU003814">
    <property type="protein sequence ID" value="KAF2719186.1"/>
    <property type="molecule type" value="Genomic_DNA"/>
</dbReference>
<feature type="compositionally biased region" description="Low complexity" evidence="2">
    <location>
        <begin position="515"/>
        <end position="530"/>
    </location>
</feature>
<evidence type="ECO:0000313" key="4">
    <source>
        <dbReference type="EMBL" id="KAF2719186.1"/>
    </source>
</evidence>
<dbReference type="CDD" id="cd02859">
    <property type="entry name" value="E_set_AMPKbeta_like_N"/>
    <property type="match status" value="1"/>
</dbReference>
<feature type="compositionally biased region" description="Basic and acidic residues" evidence="2">
    <location>
        <begin position="313"/>
        <end position="327"/>
    </location>
</feature>
<evidence type="ECO:0000256" key="1">
    <source>
        <dbReference type="ARBA" id="ARBA00038216"/>
    </source>
</evidence>
<comment type="similarity">
    <text evidence="1">Belongs to the CRP1/MDG1 family.</text>
</comment>
<dbReference type="GO" id="GO:0019901">
    <property type="term" value="F:protein kinase binding"/>
    <property type="evidence" value="ECO:0007669"/>
    <property type="project" value="TreeGrafter"/>
</dbReference>
<feature type="region of interest" description="Disordered" evidence="2">
    <location>
        <begin position="373"/>
        <end position="578"/>
    </location>
</feature>
<evidence type="ECO:0000259" key="3">
    <source>
        <dbReference type="Pfam" id="PF16561"/>
    </source>
</evidence>
<dbReference type="InterPro" id="IPR032640">
    <property type="entry name" value="AMPK1_CBM"/>
</dbReference>
<dbReference type="InterPro" id="IPR013783">
    <property type="entry name" value="Ig-like_fold"/>
</dbReference>
<feature type="region of interest" description="Disordered" evidence="2">
    <location>
        <begin position="192"/>
        <end position="214"/>
    </location>
</feature>
<feature type="region of interest" description="Disordered" evidence="2">
    <location>
        <begin position="159"/>
        <end position="180"/>
    </location>
</feature>
<dbReference type="Gene3D" id="2.60.40.10">
    <property type="entry name" value="Immunoglobulins"/>
    <property type="match status" value="1"/>
</dbReference>
<dbReference type="GO" id="GO:0007165">
    <property type="term" value="P:signal transduction"/>
    <property type="evidence" value="ECO:0007669"/>
    <property type="project" value="TreeGrafter"/>
</dbReference>
<feature type="compositionally biased region" description="Low complexity" evidence="2">
    <location>
        <begin position="170"/>
        <end position="180"/>
    </location>
</feature>
<sequence>MGSYTFRWEHPSQQVYVTGTFDNWSKTVELDKKGDIFEKTVDLPKADEKIFYKFVADGDWKHDHTAKSETDHEGNVNNVLYPDDIKPSWSHSTGAESTQVEAETSSKGTGEGLFGGGLAAAGGIGAAGLAAATLSSAGPGSSTADKAGQQPIEERKEATVLGEDEKPDFGAAALSSAAPGSSTAAMAGAVAKEADKKTTSNGSVAAPGAFPETPVAEEEKTFGVNPIPVSAGIGNPSESERATAGDSAAINATAYDDPELKAADASKATAPEDAQTYSVNPIPATSGFGNPTETERTTAGDSAAINATAYDDPELKAADEAKAKAPEDAQNYSVAPIPATSGFGNPSESERAVPGDSAAINATAYDDPELKAADITETKATEGAQTYSVAPIPATSGIGNPSESEKTVPGSSAAINATAYDDPELKAADEAKTAAAVPEPDKAPQIPEPEKSEPLTVPDPTETKAAIGAAAVAGPAATEDDSSRGRLAAPEQDDYVGRSRDVSPMSKPATRTENQTEPVVTTGTTQTTTPAKSAPETPQKKKEAAPSSASSTPASQKTDGKKEKRRSFFGRIKDKLKS</sequence>
<feature type="domain" description="AMP-activated protein kinase glycogen-binding" evidence="3">
    <location>
        <begin position="4"/>
        <end position="80"/>
    </location>
</feature>